<proteinExistence type="predicted"/>
<accession>A0AAD9XJG2</accession>
<gene>
    <name evidence="1" type="ORF">Ddye_007239</name>
</gene>
<keyword evidence="2" id="KW-1185">Reference proteome</keyword>
<evidence type="ECO:0000313" key="2">
    <source>
        <dbReference type="Proteomes" id="UP001280121"/>
    </source>
</evidence>
<dbReference type="SUPFAM" id="SSF53098">
    <property type="entry name" value="Ribonuclease H-like"/>
    <property type="match status" value="1"/>
</dbReference>
<evidence type="ECO:0000313" key="1">
    <source>
        <dbReference type="EMBL" id="KAK2660706.1"/>
    </source>
</evidence>
<dbReference type="EMBL" id="JANJYI010000002">
    <property type="protein sequence ID" value="KAK2660706.1"/>
    <property type="molecule type" value="Genomic_DNA"/>
</dbReference>
<comment type="caution">
    <text evidence="1">The sequence shown here is derived from an EMBL/GenBank/DDBJ whole genome shotgun (WGS) entry which is preliminary data.</text>
</comment>
<organism evidence="1 2">
    <name type="scientific">Dipteronia dyeriana</name>
    <dbReference type="NCBI Taxonomy" id="168575"/>
    <lineage>
        <taxon>Eukaryota</taxon>
        <taxon>Viridiplantae</taxon>
        <taxon>Streptophyta</taxon>
        <taxon>Embryophyta</taxon>
        <taxon>Tracheophyta</taxon>
        <taxon>Spermatophyta</taxon>
        <taxon>Magnoliopsida</taxon>
        <taxon>eudicotyledons</taxon>
        <taxon>Gunneridae</taxon>
        <taxon>Pentapetalae</taxon>
        <taxon>rosids</taxon>
        <taxon>malvids</taxon>
        <taxon>Sapindales</taxon>
        <taxon>Sapindaceae</taxon>
        <taxon>Hippocastanoideae</taxon>
        <taxon>Acereae</taxon>
        <taxon>Dipteronia</taxon>
    </lineage>
</organism>
<name>A0AAD9XJG2_9ROSI</name>
<dbReference type="PANTHER" id="PTHR33317:SF1">
    <property type="entry name" value="POLYNUCLEOTIDYL TRANSFERASE, RIBONUCLEASE H-LIKE SUPERFAMILY PROTEIN"/>
    <property type="match status" value="1"/>
</dbReference>
<dbReference type="Proteomes" id="UP001280121">
    <property type="component" value="Unassembled WGS sequence"/>
</dbReference>
<dbReference type="InterPro" id="IPR005227">
    <property type="entry name" value="YqgF"/>
</dbReference>
<dbReference type="AlphaFoldDB" id="A0AAD9XJG2"/>
<dbReference type="InterPro" id="IPR012337">
    <property type="entry name" value="RNaseH-like_sf"/>
</dbReference>
<dbReference type="PANTHER" id="PTHR33317">
    <property type="entry name" value="POLYNUCLEOTIDYL TRANSFERASE, RIBONUCLEASE H-LIKE SUPERFAMILY PROTEIN"/>
    <property type="match status" value="1"/>
</dbReference>
<sequence>MAKYLKPLKMFEEGLKTQYEGTIFLGLNFGNKFASMAISDECYTYALAFCNRLRDEKMLDNLVLEVQYCVKEIGLEGIIIANNYPVASPVNIHNFMDDLCKKGKFESLKYTCWKDNLTSKAIEDYCEQYRFLFRGMTFPMPLSQEDLIDASSAAHMLQTNLDFCNTLVRREIVSDAESEDYE</sequence>
<reference evidence="1" key="1">
    <citation type="journal article" date="2023" name="Plant J.">
        <title>Genome sequences and population genomics provide insights into the demographic history, inbreeding, and mutation load of two 'living fossil' tree species of Dipteronia.</title>
        <authorList>
            <person name="Feng Y."/>
            <person name="Comes H.P."/>
            <person name="Chen J."/>
            <person name="Zhu S."/>
            <person name="Lu R."/>
            <person name="Zhang X."/>
            <person name="Li P."/>
            <person name="Qiu J."/>
            <person name="Olsen K.M."/>
            <person name="Qiu Y."/>
        </authorList>
    </citation>
    <scope>NUCLEOTIDE SEQUENCE</scope>
    <source>
        <strain evidence="1">KIB01</strain>
    </source>
</reference>
<protein>
    <submittedName>
        <fullName evidence="1">Uncharacterized protein</fullName>
    </submittedName>
</protein>
<dbReference type="GO" id="GO:0000967">
    <property type="term" value="P:rRNA 5'-end processing"/>
    <property type="evidence" value="ECO:0007669"/>
    <property type="project" value="TreeGrafter"/>
</dbReference>